<sequence length="159" mass="18190">MAASDLTKGRVHVLPGRRVRRDVDRPAVLQADVVDRLPGGRRRPSAIRRPERRRHLRGLRGAHGGVAGLHRVLRGGGRRARAAGDDDEGGEVRSVGGRRLDRRRHLAVHLQLLLHLHRRRWSGADVAAVDDRRRLLRRQLRLRHAHHHAFHWQVQQCQG</sequence>
<evidence type="ECO:0000313" key="2">
    <source>
        <dbReference type="Proteomes" id="UP000006591"/>
    </source>
</evidence>
<dbReference type="Proteomes" id="UP000006591">
    <property type="component" value="Chromosome 7"/>
</dbReference>
<reference evidence="1" key="1">
    <citation type="submission" date="2015-04" db="UniProtKB">
        <authorList>
            <consortium name="EnsemblPlants"/>
        </authorList>
    </citation>
    <scope>IDENTIFICATION</scope>
    <source>
        <strain evidence="1">SL10</strain>
    </source>
</reference>
<proteinExistence type="predicted"/>
<evidence type="ECO:0000313" key="1">
    <source>
        <dbReference type="EnsemblPlants" id="ONIVA07G19190.1"/>
    </source>
</evidence>
<dbReference type="EnsemblPlants" id="ONIVA07G19190.1">
    <property type="protein sequence ID" value="ONIVA07G19190.1"/>
    <property type="gene ID" value="ONIVA07G19190"/>
</dbReference>
<keyword evidence="2" id="KW-1185">Reference proteome</keyword>
<dbReference type="HOGENOM" id="CLU_1663563_0_0_1"/>
<dbReference type="Gramene" id="ONIVA07G19190.1">
    <property type="protein sequence ID" value="ONIVA07G19190.1"/>
    <property type="gene ID" value="ONIVA07G19190"/>
</dbReference>
<name>A0A0E0I332_ORYNI</name>
<dbReference type="AlphaFoldDB" id="A0A0E0I332"/>
<protein>
    <submittedName>
        <fullName evidence="1">Uncharacterized protein</fullName>
    </submittedName>
</protein>
<reference evidence="1" key="2">
    <citation type="submission" date="2018-04" db="EMBL/GenBank/DDBJ databases">
        <title>OnivRS2 (Oryza nivara Reference Sequence Version 2).</title>
        <authorList>
            <person name="Zhang J."/>
            <person name="Kudrna D."/>
            <person name="Lee S."/>
            <person name="Talag J."/>
            <person name="Rajasekar S."/>
            <person name="Welchert J."/>
            <person name="Hsing Y.-I."/>
            <person name="Wing R.A."/>
        </authorList>
    </citation>
    <scope>NUCLEOTIDE SEQUENCE [LARGE SCALE GENOMIC DNA]</scope>
    <source>
        <strain evidence="1">SL10</strain>
    </source>
</reference>
<organism evidence="1">
    <name type="scientific">Oryza nivara</name>
    <name type="common">Indian wild rice</name>
    <name type="synonym">Oryza sativa f. spontanea</name>
    <dbReference type="NCBI Taxonomy" id="4536"/>
    <lineage>
        <taxon>Eukaryota</taxon>
        <taxon>Viridiplantae</taxon>
        <taxon>Streptophyta</taxon>
        <taxon>Embryophyta</taxon>
        <taxon>Tracheophyta</taxon>
        <taxon>Spermatophyta</taxon>
        <taxon>Magnoliopsida</taxon>
        <taxon>Liliopsida</taxon>
        <taxon>Poales</taxon>
        <taxon>Poaceae</taxon>
        <taxon>BOP clade</taxon>
        <taxon>Oryzoideae</taxon>
        <taxon>Oryzeae</taxon>
        <taxon>Oryzinae</taxon>
        <taxon>Oryza</taxon>
    </lineage>
</organism>
<accession>A0A0E0I332</accession>